<feature type="chain" id="PRO_5038574841" evidence="1">
    <location>
        <begin position="21"/>
        <end position="207"/>
    </location>
</feature>
<name>A0A387BQS9_9MICO</name>
<keyword evidence="3" id="KW-1185">Reference proteome</keyword>
<keyword evidence="1" id="KW-0732">Signal</keyword>
<proteinExistence type="predicted"/>
<dbReference type="AlphaFoldDB" id="A0A387BQS9"/>
<feature type="signal peptide" evidence="1">
    <location>
        <begin position="1"/>
        <end position="20"/>
    </location>
</feature>
<evidence type="ECO:0000313" key="2">
    <source>
        <dbReference type="EMBL" id="AYG03439.1"/>
    </source>
</evidence>
<gene>
    <name evidence="2" type="ORF">D7I44_07740</name>
</gene>
<reference evidence="2 3" key="1">
    <citation type="submission" date="2018-09" db="EMBL/GenBank/DDBJ databases">
        <title>Genome sequencing of strain 2DFW10M-5.</title>
        <authorList>
            <person name="Heo J."/>
            <person name="Kim S.-J."/>
            <person name="Kwon S.-W."/>
        </authorList>
    </citation>
    <scope>NUCLEOTIDE SEQUENCE [LARGE SCALE GENOMIC DNA]</scope>
    <source>
        <strain evidence="2 3">2DFW10M-5</strain>
    </source>
</reference>
<dbReference type="KEGG" id="gry:D7I44_07740"/>
<evidence type="ECO:0000313" key="3">
    <source>
        <dbReference type="Proteomes" id="UP000275069"/>
    </source>
</evidence>
<dbReference type="Proteomes" id="UP000275069">
    <property type="component" value="Chromosome"/>
</dbReference>
<organism evidence="2 3">
    <name type="scientific">Gryllotalpicola protaetiae</name>
    <dbReference type="NCBI Taxonomy" id="2419771"/>
    <lineage>
        <taxon>Bacteria</taxon>
        <taxon>Bacillati</taxon>
        <taxon>Actinomycetota</taxon>
        <taxon>Actinomycetes</taxon>
        <taxon>Micrococcales</taxon>
        <taxon>Microbacteriaceae</taxon>
        <taxon>Gryllotalpicola</taxon>
    </lineage>
</organism>
<protein>
    <submittedName>
        <fullName evidence="2">Uncharacterized protein</fullName>
    </submittedName>
</protein>
<evidence type="ECO:0000256" key="1">
    <source>
        <dbReference type="SAM" id="SignalP"/>
    </source>
</evidence>
<accession>A0A387BQS9</accession>
<dbReference type="EMBL" id="CP032624">
    <property type="protein sequence ID" value="AYG03439.1"/>
    <property type="molecule type" value="Genomic_DNA"/>
</dbReference>
<sequence length="207" mass="20614">MKNRKLTTTLALTGATFAVALLAGCSTSAGHQPSQSKPTVTAAPLATTVKQAPAPAKITTVNTVGQVIGAGDQLGSGLTAYSLADGTKIAISQTAALPGNVVADIDTKAKQQVKAPADHTMNSVQDVSASAISFAGNNDFYTGHKTVVIDETPQGPSTMVWGFDGDITPAMKAANAAGFSTSIAAVAAAQNLVGADPSYVIVVGAGS</sequence>
<dbReference type="RefSeq" id="WP_120788971.1">
    <property type="nucleotide sequence ID" value="NZ_CP032624.1"/>
</dbReference>
<dbReference type="PROSITE" id="PS51257">
    <property type="entry name" value="PROKAR_LIPOPROTEIN"/>
    <property type="match status" value="1"/>
</dbReference>